<dbReference type="EMBL" id="JBHFFA010000001">
    <property type="protein sequence ID" value="KAL2649486.1"/>
    <property type="molecule type" value="Genomic_DNA"/>
</dbReference>
<sequence length="253" mass="28333">MGSEVREQKVQEFEKEPLEHVPRQPSLAAGVLIPIISRAQACKYEAMEYFLAWQGVLTIAYTGIPSSIVKLKQEVEQNLKGLRKENPGSKWPKTTIGCLKDDKTLTFEQLKTLKKICSEESPALASADPITVDNLSVAIYENRCMEKIITEVTVPLTLPISNSQPSDSEKAYVSGVVTEFANDNLENYHQLTSLEGHRSAHYLLPVVEATLVHHLEKVPASLNQFRNRVDAELPGMYEWFADSTLHITIRALT</sequence>
<organism evidence="1 2">
    <name type="scientific">Riccia fluitans</name>
    <dbReference type="NCBI Taxonomy" id="41844"/>
    <lineage>
        <taxon>Eukaryota</taxon>
        <taxon>Viridiplantae</taxon>
        <taxon>Streptophyta</taxon>
        <taxon>Embryophyta</taxon>
        <taxon>Marchantiophyta</taxon>
        <taxon>Marchantiopsida</taxon>
        <taxon>Marchantiidae</taxon>
        <taxon>Marchantiales</taxon>
        <taxon>Ricciaceae</taxon>
        <taxon>Riccia</taxon>
    </lineage>
</organism>
<proteinExistence type="predicted"/>
<evidence type="ECO:0000313" key="1">
    <source>
        <dbReference type="EMBL" id="KAL2649486.1"/>
    </source>
</evidence>
<evidence type="ECO:0000313" key="2">
    <source>
        <dbReference type="Proteomes" id="UP001605036"/>
    </source>
</evidence>
<keyword evidence="2" id="KW-1185">Reference proteome</keyword>
<dbReference type="AlphaFoldDB" id="A0ABD1ZDG7"/>
<reference evidence="1 2" key="1">
    <citation type="submission" date="2024-09" db="EMBL/GenBank/DDBJ databases">
        <title>Chromosome-scale assembly of Riccia fluitans.</title>
        <authorList>
            <person name="Paukszto L."/>
            <person name="Sawicki J."/>
            <person name="Karawczyk K."/>
            <person name="Piernik-Szablinska J."/>
            <person name="Szczecinska M."/>
            <person name="Mazdziarz M."/>
        </authorList>
    </citation>
    <scope>NUCLEOTIDE SEQUENCE [LARGE SCALE GENOMIC DNA]</scope>
    <source>
        <strain evidence="1">Rf_01</strain>
        <tissue evidence="1">Aerial parts of the thallus</tissue>
    </source>
</reference>
<protein>
    <submittedName>
        <fullName evidence="1">Uncharacterized protein</fullName>
    </submittedName>
</protein>
<accession>A0ABD1ZDG7</accession>
<dbReference type="Proteomes" id="UP001605036">
    <property type="component" value="Unassembled WGS sequence"/>
</dbReference>
<comment type="caution">
    <text evidence="1">The sequence shown here is derived from an EMBL/GenBank/DDBJ whole genome shotgun (WGS) entry which is preliminary data.</text>
</comment>
<name>A0ABD1ZDG7_9MARC</name>
<gene>
    <name evidence="1" type="ORF">R1flu_017614</name>
</gene>